<keyword evidence="10" id="KW-0411">Iron-sulfur</keyword>
<evidence type="ECO:0000256" key="11">
    <source>
        <dbReference type="ARBA" id="ARBA00023204"/>
    </source>
</evidence>
<comment type="caution">
    <text evidence="13">The sequence shown here is derived from an EMBL/GenBank/DDBJ whole genome shotgun (WGS) entry which is preliminary data.</text>
</comment>
<protein>
    <recommendedName>
        <fullName evidence="4">Type-4 uracil-DNA glycosylase</fullName>
        <ecNumber evidence="3">3.2.2.27</ecNumber>
    </recommendedName>
</protein>
<dbReference type="EC" id="3.2.2.27" evidence="3"/>
<keyword evidence="5" id="KW-0004">4Fe-4S</keyword>
<dbReference type="InterPro" id="IPR005273">
    <property type="entry name" value="Ura-DNA_glyco_family4"/>
</dbReference>
<keyword evidence="7" id="KW-0227">DNA damage</keyword>
<proteinExistence type="inferred from homology"/>
<comment type="similarity">
    <text evidence="2">Belongs to the uracil-DNA glycosylase (UDG) superfamily. Type 4 (UDGa) family.</text>
</comment>
<dbReference type="Gene3D" id="3.40.470.10">
    <property type="entry name" value="Uracil-DNA glycosylase-like domain"/>
    <property type="match status" value="1"/>
</dbReference>
<evidence type="ECO:0000313" key="13">
    <source>
        <dbReference type="EMBL" id="PYG86688.1"/>
    </source>
</evidence>
<dbReference type="GO" id="GO:0046872">
    <property type="term" value="F:metal ion binding"/>
    <property type="evidence" value="ECO:0007669"/>
    <property type="project" value="UniProtKB-KW"/>
</dbReference>
<feature type="domain" description="Uracil-DNA glycosylase-like" evidence="12">
    <location>
        <begin position="28"/>
        <end position="174"/>
    </location>
</feature>
<reference evidence="13 14" key="1">
    <citation type="submission" date="2018-06" db="EMBL/GenBank/DDBJ databases">
        <title>Genomic Encyclopedia of Type Strains, Phase I: the one thousand microbial genomes (KMG-I) project.</title>
        <authorList>
            <person name="Kyrpides N."/>
        </authorList>
    </citation>
    <scope>NUCLEOTIDE SEQUENCE [LARGE SCALE GENOMIC DNA]</scope>
    <source>
        <strain evidence="13 14">DSM 19573</strain>
    </source>
</reference>
<dbReference type="Proteomes" id="UP000248132">
    <property type="component" value="Unassembled WGS sequence"/>
</dbReference>
<name>A0A318XJQ4_9FIRM</name>
<dbReference type="SMART" id="SM00987">
    <property type="entry name" value="UreE_C"/>
    <property type="match status" value="1"/>
</dbReference>
<dbReference type="AlphaFoldDB" id="A0A318XJQ4"/>
<dbReference type="InterPro" id="IPR051536">
    <property type="entry name" value="UDG_Type-4/5"/>
</dbReference>
<dbReference type="SUPFAM" id="SSF52141">
    <property type="entry name" value="Uracil-DNA glycosylase-like"/>
    <property type="match status" value="1"/>
</dbReference>
<keyword evidence="6" id="KW-0479">Metal-binding</keyword>
<dbReference type="InterPro" id="IPR005122">
    <property type="entry name" value="Uracil-DNA_glycosylase-like"/>
</dbReference>
<evidence type="ECO:0000256" key="5">
    <source>
        <dbReference type="ARBA" id="ARBA00022485"/>
    </source>
</evidence>
<dbReference type="GO" id="GO:0051539">
    <property type="term" value="F:4 iron, 4 sulfur cluster binding"/>
    <property type="evidence" value="ECO:0007669"/>
    <property type="project" value="UniProtKB-KW"/>
</dbReference>
<keyword evidence="8" id="KW-0378">Hydrolase</keyword>
<evidence type="ECO:0000256" key="10">
    <source>
        <dbReference type="ARBA" id="ARBA00023014"/>
    </source>
</evidence>
<organism evidence="13 14">
    <name type="scientific">Ruminiclostridium sufflavum DSM 19573</name>
    <dbReference type="NCBI Taxonomy" id="1121337"/>
    <lineage>
        <taxon>Bacteria</taxon>
        <taxon>Bacillati</taxon>
        <taxon>Bacillota</taxon>
        <taxon>Clostridia</taxon>
        <taxon>Eubacteriales</taxon>
        <taxon>Oscillospiraceae</taxon>
        <taxon>Ruminiclostridium</taxon>
    </lineage>
</organism>
<evidence type="ECO:0000256" key="4">
    <source>
        <dbReference type="ARBA" id="ARBA00019403"/>
    </source>
</evidence>
<keyword evidence="9" id="KW-0408">Iron</keyword>
<evidence type="ECO:0000256" key="9">
    <source>
        <dbReference type="ARBA" id="ARBA00023004"/>
    </source>
</evidence>
<dbReference type="OrthoDB" id="5290748at2"/>
<dbReference type="CDD" id="cd10030">
    <property type="entry name" value="UDG-F4_TTUDGA_SPO1dp_like"/>
    <property type="match status" value="1"/>
</dbReference>
<evidence type="ECO:0000313" key="14">
    <source>
        <dbReference type="Proteomes" id="UP000248132"/>
    </source>
</evidence>
<evidence type="ECO:0000256" key="7">
    <source>
        <dbReference type="ARBA" id="ARBA00022763"/>
    </source>
</evidence>
<dbReference type="EMBL" id="QKMR01000018">
    <property type="protein sequence ID" value="PYG86688.1"/>
    <property type="molecule type" value="Genomic_DNA"/>
</dbReference>
<keyword evidence="11" id="KW-0234">DNA repair</keyword>
<sequence length="184" mass="20567">MLTWEQLNLACGSCQLCELGKLRNNIVIGKGNKNAPVMFIGEGPGEKEDLKGEPFVGAAGQLLDVLLDALMFRSEEYYIANIVKCRPPNNRVPSDKEAERCLPYLRNQVALIRPRIIVCLGSTAAKYVISKDIKITQMRGKWHEQKGCWIMPTFHPAALLRDSTKKVPLFSDIKAVKAKLSEIL</sequence>
<dbReference type="Pfam" id="PF03167">
    <property type="entry name" value="UDG"/>
    <property type="match status" value="1"/>
</dbReference>
<dbReference type="PANTHER" id="PTHR33693">
    <property type="entry name" value="TYPE-5 URACIL-DNA GLYCOSYLASE"/>
    <property type="match status" value="1"/>
</dbReference>
<evidence type="ECO:0000256" key="3">
    <source>
        <dbReference type="ARBA" id="ARBA00012030"/>
    </source>
</evidence>
<keyword evidence="14" id="KW-1185">Reference proteome</keyword>
<dbReference type="GO" id="GO:0006281">
    <property type="term" value="P:DNA repair"/>
    <property type="evidence" value="ECO:0007669"/>
    <property type="project" value="UniProtKB-KW"/>
</dbReference>
<evidence type="ECO:0000256" key="1">
    <source>
        <dbReference type="ARBA" id="ARBA00001400"/>
    </source>
</evidence>
<dbReference type="InterPro" id="IPR036895">
    <property type="entry name" value="Uracil-DNA_glycosylase-like_sf"/>
</dbReference>
<evidence type="ECO:0000256" key="6">
    <source>
        <dbReference type="ARBA" id="ARBA00022723"/>
    </source>
</evidence>
<dbReference type="PANTHER" id="PTHR33693:SF1">
    <property type="entry name" value="TYPE-4 URACIL-DNA GLYCOSYLASE"/>
    <property type="match status" value="1"/>
</dbReference>
<dbReference type="GO" id="GO:0004844">
    <property type="term" value="F:uracil DNA N-glycosylase activity"/>
    <property type="evidence" value="ECO:0007669"/>
    <property type="project" value="UniProtKB-EC"/>
</dbReference>
<evidence type="ECO:0000259" key="12">
    <source>
        <dbReference type="SMART" id="SM00986"/>
    </source>
</evidence>
<evidence type="ECO:0000256" key="2">
    <source>
        <dbReference type="ARBA" id="ARBA00006521"/>
    </source>
</evidence>
<dbReference type="NCBIfam" id="TIGR00758">
    <property type="entry name" value="UDG_fam4"/>
    <property type="match status" value="1"/>
</dbReference>
<evidence type="ECO:0000256" key="8">
    <source>
        <dbReference type="ARBA" id="ARBA00022801"/>
    </source>
</evidence>
<comment type="catalytic activity">
    <reaction evidence="1">
        <text>Hydrolyzes single-stranded DNA or mismatched double-stranded DNA and polynucleotides, releasing free uracil.</text>
        <dbReference type="EC" id="3.2.2.27"/>
    </reaction>
</comment>
<gene>
    <name evidence="13" type="ORF">LY28_02912</name>
</gene>
<accession>A0A318XJQ4</accession>
<dbReference type="SMART" id="SM00986">
    <property type="entry name" value="UDG"/>
    <property type="match status" value="1"/>
</dbReference>
<dbReference type="RefSeq" id="WP_110462899.1">
    <property type="nucleotide sequence ID" value="NZ_QKMR01000018.1"/>
</dbReference>